<dbReference type="InterPro" id="IPR018247">
    <property type="entry name" value="EF_Hand_1_Ca_BS"/>
</dbReference>
<keyword evidence="3" id="KW-1185">Reference proteome</keyword>
<feature type="region of interest" description="Disordered" evidence="1">
    <location>
        <begin position="1"/>
        <end position="31"/>
    </location>
</feature>
<feature type="region of interest" description="Disordered" evidence="1">
    <location>
        <begin position="50"/>
        <end position="69"/>
    </location>
</feature>
<name>A0A7J5A9F7_9FLAO</name>
<gene>
    <name evidence="2" type="ORF">F7018_14345</name>
</gene>
<dbReference type="OrthoDB" id="1140688at2"/>
<dbReference type="Gene3D" id="4.10.1080.10">
    <property type="entry name" value="TSP type-3 repeat"/>
    <property type="match status" value="2"/>
</dbReference>
<dbReference type="Pfam" id="PF17963">
    <property type="entry name" value="Big_9"/>
    <property type="match status" value="2"/>
</dbReference>
<feature type="compositionally biased region" description="Acidic residues" evidence="1">
    <location>
        <begin position="1"/>
        <end position="16"/>
    </location>
</feature>
<dbReference type="NCBIfam" id="TIGR04131">
    <property type="entry name" value="Bac_Flav_CTERM"/>
    <property type="match status" value="1"/>
</dbReference>
<evidence type="ECO:0000313" key="2">
    <source>
        <dbReference type="EMBL" id="KAB1154155.1"/>
    </source>
</evidence>
<feature type="compositionally biased region" description="Acidic residues" evidence="1">
    <location>
        <begin position="247"/>
        <end position="264"/>
    </location>
</feature>
<feature type="compositionally biased region" description="Acidic residues" evidence="1">
    <location>
        <begin position="301"/>
        <end position="320"/>
    </location>
</feature>
<feature type="region of interest" description="Disordered" evidence="1">
    <location>
        <begin position="119"/>
        <end position="152"/>
    </location>
</feature>
<dbReference type="Proteomes" id="UP000467305">
    <property type="component" value="Unassembled WGS sequence"/>
</dbReference>
<dbReference type="AlphaFoldDB" id="A0A7J5A9F7"/>
<dbReference type="GO" id="GO:0005509">
    <property type="term" value="F:calcium ion binding"/>
    <property type="evidence" value="ECO:0007669"/>
    <property type="project" value="InterPro"/>
</dbReference>
<accession>A0A7J5A9F7</accession>
<protein>
    <submittedName>
        <fullName evidence="2">T9SS type B sorting domain-containing protein</fullName>
    </submittedName>
</protein>
<proteinExistence type="predicted"/>
<feature type="compositionally biased region" description="Acidic residues" evidence="1">
    <location>
        <begin position="273"/>
        <end position="292"/>
    </location>
</feature>
<feature type="non-terminal residue" evidence="2">
    <location>
        <position position="1"/>
    </location>
</feature>
<feature type="compositionally biased region" description="Acidic residues" evidence="1">
    <location>
        <begin position="123"/>
        <end position="140"/>
    </location>
</feature>
<reference evidence="2 3" key="1">
    <citation type="submission" date="2019-09" db="EMBL/GenBank/DDBJ databases">
        <authorList>
            <person name="Cao W.R."/>
        </authorList>
    </citation>
    <scope>NUCLEOTIDE SEQUENCE [LARGE SCALE GENOMIC DNA]</scope>
    <source>
        <strain evidence="3">a4</strain>
    </source>
</reference>
<organism evidence="2 3">
    <name type="scientific">Tenacibaculum aiptasiae</name>
    <dbReference type="NCBI Taxonomy" id="426481"/>
    <lineage>
        <taxon>Bacteria</taxon>
        <taxon>Pseudomonadati</taxon>
        <taxon>Bacteroidota</taxon>
        <taxon>Flavobacteriia</taxon>
        <taxon>Flavobacteriales</taxon>
        <taxon>Flavobacteriaceae</taxon>
        <taxon>Tenacibaculum</taxon>
    </lineage>
</organism>
<evidence type="ECO:0000313" key="3">
    <source>
        <dbReference type="Proteomes" id="UP000467305"/>
    </source>
</evidence>
<dbReference type="InterPro" id="IPR028974">
    <property type="entry name" value="TSP_type-3_rpt"/>
</dbReference>
<evidence type="ECO:0000256" key="1">
    <source>
        <dbReference type="SAM" id="MobiDB-lite"/>
    </source>
</evidence>
<dbReference type="PROSITE" id="PS00018">
    <property type="entry name" value="EF_HAND_1"/>
    <property type="match status" value="1"/>
</dbReference>
<comment type="caution">
    <text evidence="2">The sequence shown here is derived from an EMBL/GenBank/DDBJ whole genome shotgun (WGS) entry which is preliminary data.</text>
</comment>
<feature type="compositionally biased region" description="Acidic residues" evidence="1">
    <location>
        <begin position="329"/>
        <end position="383"/>
    </location>
</feature>
<dbReference type="PANTHER" id="PTHR10199">
    <property type="entry name" value="THROMBOSPONDIN"/>
    <property type="match status" value="1"/>
</dbReference>
<dbReference type="SUPFAM" id="SSF103647">
    <property type="entry name" value="TSP type-3 repeat"/>
    <property type="match status" value="1"/>
</dbReference>
<dbReference type="Gene3D" id="2.60.40.4070">
    <property type="match status" value="1"/>
</dbReference>
<feature type="compositionally biased region" description="Polar residues" evidence="1">
    <location>
        <begin position="57"/>
        <end position="66"/>
    </location>
</feature>
<dbReference type="PANTHER" id="PTHR10199:SF119">
    <property type="entry name" value="RE20510P"/>
    <property type="match status" value="1"/>
</dbReference>
<sequence>GDGDPDVTDPDDDNDGNPDGTDPNSLVPTGADDVLVVGEGQTASVNVLANDDFEPGANTSITQTGGTAAGTVSIDPLTGELSYTPAPGEQGGTVTIELQVCNTGVTPQVCVSERVTVTVQTDTDGDGDPDVTDPDDDNDGNPDGTDPNSLVPTGADDVLTVVEGQSAMVNVLANDDFEPGANTSITQTGGTAAGTVSIDPLTGEVTYTPAAGEEGGIVTIELQVCNTAVTPQVCITETVTVTVQVDTDGDGDPDVTDPDDDGDGISDATEGNGDSDGDGTPDSLDTDSDNDGIPDGTEGAGDTDGDGTPDYLDLDSDGDGISDSTEGLGDSDGDGISDYQDPDDDGDGVLTGDEDINNDGDPTNDDTDGDGTPDYLDTDDDNDGILTIDEFMNDCDNDKVPDHIDLTDCTIIPEGFSPNGDGVNDLFVIPFLSNHRNFSMGVYNRYGRKVYRYDNNGSSNPQWWDGYSNVSLTFDNSKPVPVGTYYYVIELNDGSGKQFTGWVYINR</sequence>
<dbReference type="Pfam" id="PF13585">
    <property type="entry name" value="CHU_C"/>
    <property type="match status" value="1"/>
</dbReference>
<dbReference type="EMBL" id="WAAU01000029">
    <property type="protein sequence ID" value="KAB1154155.1"/>
    <property type="molecule type" value="Genomic_DNA"/>
</dbReference>
<feature type="region of interest" description="Disordered" evidence="1">
    <location>
        <begin position="245"/>
        <end position="383"/>
    </location>
</feature>
<dbReference type="RefSeq" id="WP_150900789.1">
    <property type="nucleotide sequence ID" value="NZ_WAAU01000029.1"/>
</dbReference>
<dbReference type="InterPro" id="IPR026341">
    <property type="entry name" value="T9SS_type_B"/>
</dbReference>